<protein>
    <recommendedName>
        <fullName evidence="1">SCP domain-containing protein</fullName>
    </recommendedName>
</protein>
<dbReference type="InterPro" id="IPR035940">
    <property type="entry name" value="CAP_sf"/>
</dbReference>
<dbReference type="InterPro" id="IPR018244">
    <property type="entry name" value="Allrgn_V5/Tpx1_CS"/>
</dbReference>
<gene>
    <name evidence="2" type="ORF">DSTB1V02_LOCUS13075</name>
</gene>
<dbReference type="InterPro" id="IPR002413">
    <property type="entry name" value="V5_allergen-like"/>
</dbReference>
<dbReference type="EMBL" id="LR905171">
    <property type="protein sequence ID" value="CAD7253325.1"/>
    <property type="molecule type" value="Genomic_DNA"/>
</dbReference>
<dbReference type="CDD" id="cd05380">
    <property type="entry name" value="CAP_euk"/>
    <property type="match status" value="1"/>
</dbReference>
<dbReference type="PROSITE" id="PS01010">
    <property type="entry name" value="CRISP_2"/>
    <property type="match status" value="1"/>
</dbReference>
<evidence type="ECO:0000313" key="3">
    <source>
        <dbReference type="Proteomes" id="UP000677054"/>
    </source>
</evidence>
<dbReference type="PRINTS" id="PR00838">
    <property type="entry name" value="V5ALLERGEN"/>
</dbReference>
<dbReference type="GO" id="GO:0005576">
    <property type="term" value="C:extracellular region"/>
    <property type="evidence" value="ECO:0007669"/>
    <property type="project" value="InterPro"/>
</dbReference>
<dbReference type="InterPro" id="IPR014044">
    <property type="entry name" value="CAP_dom"/>
</dbReference>
<dbReference type="InterPro" id="IPR001283">
    <property type="entry name" value="CRISP-related"/>
</dbReference>
<dbReference type="EMBL" id="CAJPEV010005654">
    <property type="protein sequence ID" value="CAG0903377.1"/>
    <property type="molecule type" value="Genomic_DNA"/>
</dbReference>
<keyword evidence="3" id="KW-1185">Reference proteome</keyword>
<sequence length="251" mass="27167">MLENRASCPSPPYAWGSPATTNCYSSSPSPNCGNVTSFGVSASDKQLIVSVHNSWRARVASGQETKGKPGPQPKASNMRRMVWDNKLAATAQGLANTCNFNHDDPNCRTYGTSFQPVGQNLYMSWGCNGLKPNWTAAVQAWYNEVALFSNSSVSPFKLTMDTGHYTQVVWADTYAVGYCVDQFTMDTGHYTQVVWADTYAVGNGQVAYKGEYQIYACNYGPAGNYIGLTMYGVGAPCSCCKSTCSIGVLCD</sequence>
<dbReference type="SMART" id="SM00198">
    <property type="entry name" value="SCP"/>
    <property type="match status" value="1"/>
</dbReference>
<dbReference type="PANTHER" id="PTHR10334">
    <property type="entry name" value="CYSTEINE-RICH SECRETORY PROTEIN-RELATED"/>
    <property type="match status" value="1"/>
</dbReference>
<dbReference type="Proteomes" id="UP000677054">
    <property type="component" value="Unassembled WGS sequence"/>
</dbReference>
<evidence type="ECO:0000259" key="1">
    <source>
        <dbReference type="SMART" id="SM00198"/>
    </source>
</evidence>
<reference evidence="2" key="1">
    <citation type="submission" date="2020-11" db="EMBL/GenBank/DDBJ databases">
        <authorList>
            <person name="Tran Van P."/>
        </authorList>
    </citation>
    <scope>NUCLEOTIDE SEQUENCE</scope>
</reference>
<organism evidence="2">
    <name type="scientific">Darwinula stevensoni</name>
    <dbReference type="NCBI Taxonomy" id="69355"/>
    <lineage>
        <taxon>Eukaryota</taxon>
        <taxon>Metazoa</taxon>
        <taxon>Ecdysozoa</taxon>
        <taxon>Arthropoda</taxon>
        <taxon>Crustacea</taxon>
        <taxon>Oligostraca</taxon>
        <taxon>Ostracoda</taxon>
        <taxon>Podocopa</taxon>
        <taxon>Podocopida</taxon>
        <taxon>Darwinulocopina</taxon>
        <taxon>Darwinuloidea</taxon>
        <taxon>Darwinulidae</taxon>
        <taxon>Darwinula</taxon>
    </lineage>
</organism>
<proteinExistence type="predicted"/>
<dbReference type="PRINTS" id="PR00837">
    <property type="entry name" value="V5TPXLIKE"/>
</dbReference>
<dbReference type="AlphaFoldDB" id="A0A7R9AFK8"/>
<dbReference type="Pfam" id="PF00188">
    <property type="entry name" value="CAP"/>
    <property type="match status" value="1"/>
</dbReference>
<accession>A0A7R9AFK8</accession>
<dbReference type="SUPFAM" id="SSF55797">
    <property type="entry name" value="PR-1-like"/>
    <property type="match status" value="2"/>
</dbReference>
<dbReference type="OrthoDB" id="414826at2759"/>
<dbReference type="PROSITE" id="PS01009">
    <property type="entry name" value="CRISP_1"/>
    <property type="match status" value="2"/>
</dbReference>
<name>A0A7R9AFK8_9CRUS</name>
<evidence type="ECO:0000313" key="2">
    <source>
        <dbReference type="EMBL" id="CAD7253325.1"/>
    </source>
</evidence>
<dbReference type="Gene3D" id="3.40.33.10">
    <property type="entry name" value="CAP"/>
    <property type="match status" value="2"/>
</dbReference>
<feature type="domain" description="SCP" evidence="1">
    <location>
        <begin position="43"/>
        <end position="227"/>
    </location>
</feature>